<dbReference type="OrthoDB" id="626167at2759"/>
<dbReference type="PROSITE" id="PS50088">
    <property type="entry name" value="ANK_REPEAT"/>
    <property type="match status" value="2"/>
</dbReference>
<dbReference type="Pfam" id="PF00069">
    <property type="entry name" value="Pkinase"/>
    <property type="match status" value="1"/>
</dbReference>
<dbReference type="InterPro" id="IPR006597">
    <property type="entry name" value="Sel1-like"/>
</dbReference>
<dbReference type="PROSITE" id="PS50011">
    <property type="entry name" value="PROTEIN_KINASE_DOM"/>
    <property type="match status" value="1"/>
</dbReference>
<dbReference type="InterPro" id="IPR011009">
    <property type="entry name" value="Kinase-like_dom_sf"/>
</dbReference>
<dbReference type="InterPro" id="IPR036770">
    <property type="entry name" value="Ankyrin_rpt-contain_sf"/>
</dbReference>
<dbReference type="AlphaFoldDB" id="C5P4K2"/>
<dbReference type="SMART" id="SM00220">
    <property type="entry name" value="S_TKc"/>
    <property type="match status" value="1"/>
</dbReference>
<name>C5P4K2_COCP7</name>
<evidence type="ECO:0000256" key="2">
    <source>
        <dbReference type="ARBA" id="ARBA00023043"/>
    </source>
</evidence>
<organism evidence="5 6">
    <name type="scientific">Coccidioides posadasii (strain C735)</name>
    <name type="common">Valley fever fungus</name>
    <dbReference type="NCBI Taxonomy" id="222929"/>
    <lineage>
        <taxon>Eukaryota</taxon>
        <taxon>Fungi</taxon>
        <taxon>Dikarya</taxon>
        <taxon>Ascomycota</taxon>
        <taxon>Pezizomycotina</taxon>
        <taxon>Eurotiomycetes</taxon>
        <taxon>Eurotiomycetidae</taxon>
        <taxon>Onygenales</taxon>
        <taxon>Onygenaceae</taxon>
        <taxon>Coccidioides</taxon>
    </lineage>
</organism>
<dbReference type="Proteomes" id="UP000009084">
    <property type="component" value="Unassembled WGS sequence"/>
</dbReference>
<dbReference type="SUPFAM" id="SSF56112">
    <property type="entry name" value="Protein kinase-like (PK-like)"/>
    <property type="match status" value="1"/>
</dbReference>
<evidence type="ECO:0000313" key="5">
    <source>
        <dbReference type="EMBL" id="EER27642.1"/>
    </source>
</evidence>
<keyword evidence="1" id="KW-0677">Repeat</keyword>
<dbReference type="KEGG" id="cpw:9695282"/>
<dbReference type="SUPFAM" id="SSF48403">
    <property type="entry name" value="Ankyrin repeat"/>
    <property type="match status" value="1"/>
</dbReference>
<protein>
    <submittedName>
        <fullName evidence="5">Kinase domain containing protein</fullName>
    </submittedName>
</protein>
<keyword evidence="5" id="KW-0808">Transferase</keyword>
<dbReference type="Gene3D" id="1.10.510.10">
    <property type="entry name" value="Transferase(Phosphotransferase) domain 1"/>
    <property type="match status" value="1"/>
</dbReference>
<dbReference type="SMART" id="SM00671">
    <property type="entry name" value="SEL1"/>
    <property type="match status" value="1"/>
</dbReference>
<dbReference type="GO" id="GO:0004672">
    <property type="term" value="F:protein kinase activity"/>
    <property type="evidence" value="ECO:0007669"/>
    <property type="project" value="InterPro"/>
</dbReference>
<dbReference type="PROSITE" id="PS50297">
    <property type="entry name" value="ANK_REP_REGION"/>
    <property type="match status" value="2"/>
</dbReference>
<evidence type="ECO:0000313" key="6">
    <source>
        <dbReference type="Proteomes" id="UP000009084"/>
    </source>
</evidence>
<dbReference type="GO" id="GO:0005524">
    <property type="term" value="F:ATP binding"/>
    <property type="evidence" value="ECO:0007669"/>
    <property type="project" value="InterPro"/>
</dbReference>
<keyword evidence="2 3" id="KW-0040">ANK repeat</keyword>
<dbReference type="SMART" id="SM00248">
    <property type="entry name" value="ANK"/>
    <property type="match status" value="8"/>
</dbReference>
<evidence type="ECO:0000256" key="3">
    <source>
        <dbReference type="PROSITE-ProRule" id="PRU00023"/>
    </source>
</evidence>
<comment type="caution">
    <text evidence="5">The sequence shown here is derived from an EMBL/GenBank/DDBJ whole genome shotgun (WGS) entry which is preliminary data.</text>
</comment>
<dbReference type="InterPro" id="IPR000719">
    <property type="entry name" value="Prot_kinase_dom"/>
</dbReference>
<accession>C5P4K2</accession>
<keyword evidence="5" id="KW-0418">Kinase</keyword>
<gene>
    <name evidence="5" type="ORF">CPC735_029780</name>
</gene>
<feature type="repeat" description="ANK" evidence="3">
    <location>
        <begin position="568"/>
        <end position="592"/>
    </location>
</feature>
<dbReference type="PANTHER" id="PTHR24198">
    <property type="entry name" value="ANKYRIN REPEAT AND PROTEIN KINASE DOMAIN-CONTAINING PROTEIN"/>
    <property type="match status" value="1"/>
</dbReference>
<proteinExistence type="predicted"/>
<dbReference type="VEuPathDB" id="FungiDB:CPC735_029780"/>
<dbReference type="HOGENOM" id="CLU_284683_0_0_1"/>
<dbReference type="InterPro" id="IPR002110">
    <property type="entry name" value="Ankyrin_rpt"/>
</dbReference>
<dbReference type="EMBL" id="ACFW01000025">
    <property type="protein sequence ID" value="EER27642.1"/>
    <property type="molecule type" value="Genomic_DNA"/>
</dbReference>
<dbReference type="Gene3D" id="1.25.40.20">
    <property type="entry name" value="Ankyrin repeat-containing domain"/>
    <property type="match status" value="3"/>
</dbReference>
<feature type="domain" description="Protein kinase" evidence="4">
    <location>
        <begin position="66"/>
        <end position="374"/>
    </location>
</feature>
<reference evidence="5 6" key="1">
    <citation type="journal article" date="2009" name="Genome Res.">
        <title>Comparative genomic analyses of the human fungal pathogens Coccidioides and their relatives.</title>
        <authorList>
            <person name="Sharpton T.J."/>
            <person name="Stajich J.E."/>
            <person name="Rounsley S.D."/>
            <person name="Gardner M.J."/>
            <person name="Wortman J.R."/>
            <person name="Jordar V.S."/>
            <person name="Maiti R."/>
            <person name="Kodira C.D."/>
            <person name="Neafsey D.E."/>
            <person name="Zeng Q."/>
            <person name="Hung C.-Y."/>
            <person name="McMahan C."/>
            <person name="Muszewska A."/>
            <person name="Grynberg M."/>
            <person name="Mandel M.A."/>
            <person name="Kellner E.M."/>
            <person name="Barker B.M."/>
            <person name="Galgiani J.N."/>
            <person name="Orbach M.J."/>
            <person name="Kirkland T.N."/>
            <person name="Cole G.T."/>
            <person name="Henn M.R."/>
            <person name="Birren B.W."/>
            <person name="Taylor J.W."/>
        </authorList>
    </citation>
    <scope>NUCLEOTIDE SEQUENCE [LARGE SCALE GENOMIC DNA]</scope>
    <source>
        <strain evidence="6">C735</strain>
    </source>
</reference>
<evidence type="ECO:0000259" key="4">
    <source>
        <dbReference type="PROSITE" id="PS50011"/>
    </source>
</evidence>
<dbReference type="PANTHER" id="PTHR24198:SF165">
    <property type="entry name" value="ANKYRIN REPEAT-CONTAINING PROTEIN-RELATED"/>
    <property type="match status" value="1"/>
</dbReference>
<feature type="repeat" description="ANK" evidence="3">
    <location>
        <begin position="877"/>
        <end position="910"/>
    </location>
</feature>
<evidence type="ECO:0000256" key="1">
    <source>
        <dbReference type="ARBA" id="ARBA00022737"/>
    </source>
</evidence>
<sequence length="1159" mass="128302">MSLGSQILSFRSNLADSLSIVQSNCGLGASSDPVEKITKPVPLFDFLRVASASGLRQYAQDFAEQGLMSARLGNGADYIVDKVKSRDGQIVVVKHVKAIASLDIGVTRPSSDESSQIRKVLREIKIATHPALKENANILQMKGFGWELAEGSLAIPFLVVEYAEHGTLRSYLQNNRGSVGVEAKLDLAFGAAKGLQALHSNRIAHGDLKLENALVVSSASEHAALKITDFGLSVVLEDDAGLYEYLGTLCYRPPEVCQQAGDSSAAGLITGSSYRACDIYTYGLLLLEILIDGERYFGLAGQQVQLEERSAALQCLLQVADQNSVVLATIKSMVESCLHAEAGERPQIQEIVSRFGDVKGDGEMLGDQDVSPFTFSELSREESDGIVNMNQLFATLVGHELDDGFVHVAPWNIQELIAEGLRERTTLPNYKIASQACLELGICHYLGFGVDRDQRKVLQYMDQAAIKGSFEARRIRHRLHEAFSETMEPLNVQVELDDQEELQLQRILLAESAHREVNPFQVFDEVVQEDFRLQMGDEELTLHQAAYIGDLGLIREILKSTRDFQDDQGRTALFLAVQGGHLDAMEMLLELGDSDPSISDYDGHTALHMLVMLKITEVEAALSLMLRFYPGLNLDVFSSSILDASEHWCELWGAPLHWAVLAGNRAMTLCLVRSGVRVHDWPEDLCPIRIAVSLHLSDILEILLAAIPTKGFFQGGNMLLALNSSNPFRRLLLHGNNYVSEIERTITLLTSAYSSVVAGNSLIKGNPLRNILIHNFSDSDYYIAKALVAVGTYKDDNEGWTLLQSAILGCRGSPLSSVCRMALDMIDISQHFRLRSTDYKKGWMALHWVAAGGTVPVAKMLLQIDPDSINVRTQEEEERTPLHLAAEAGKSIAMVKLLLDRGADASLTTSGLKLTPLGTFISNGRSELNIDILTALLQASKRTGYLAFSSDNWNVLHYAAARAAILDSESLPGHVLLRTLASMQEMKSLIESTTAQGWTPLHLASYFIDCTTIRVLVEEMNADVRAQTPNNATAFDIVMERARRFPDSLRGADSFARWSRQAYRSALFLQLKLEETQGSYHLTPLHIAAYMGYHVEVTKLINKDPNSVFETNWEGKTPLQMLQNTMPTHIDAKWAQRFCRLAERVCELLMVAENERHRR</sequence>
<dbReference type="Pfam" id="PF12796">
    <property type="entry name" value="Ank_2"/>
    <property type="match status" value="2"/>
</dbReference>